<name>A0AAV3UKQ9_9EURY</name>
<keyword evidence="4" id="KW-1185">Reference proteome</keyword>
<evidence type="ECO:0000313" key="3">
    <source>
        <dbReference type="EMBL" id="GAA5055528.1"/>
    </source>
</evidence>
<sequence>MSDFETLDNRLRTVERALIDRNGNPVTHEDSEADDCPVVTSMTAPELTARVDELESRADDVEPRLDELDAAVQALRGYVGNIRAVNADVERRADAALAKTEAKSNRCKPSDHRPTHRETTKSRNDPPSKRSPELPTKSQLSAGKFEAESESGSIFARLRGML</sequence>
<dbReference type="InterPro" id="IPR055734">
    <property type="entry name" value="DUF7310"/>
</dbReference>
<dbReference type="EMBL" id="BAABKX010000015">
    <property type="protein sequence ID" value="GAA5055528.1"/>
    <property type="molecule type" value="Genomic_DNA"/>
</dbReference>
<evidence type="ECO:0000256" key="1">
    <source>
        <dbReference type="SAM" id="MobiDB-lite"/>
    </source>
</evidence>
<dbReference type="Proteomes" id="UP001501729">
    <property type="component" value="Unassembled WGS sequence"/>
</dbReference>
<gene>
    <name evidence="3" type="ORF">GCM10025751_35270</name>
</gene>
<protein>
    <recommendedName>
        <fullName evidence="2">DUF7310 domain-containing protein</fullName>
    </recommendedName>
</protein>
<evidence type="ECO:0000313" key="4">
    <source>
        <dbReference type="Proteomes" id="UP001501729"/>
    </source>
</evidence>
<proteinExistence type="predicted"/>
<feature type="compositionally biased region" description="Basic and acidic residues" evidence="1">
    <location>
        <begin position="96"/>
        <end position="132"/>
    </location>
</feature>
<reference evidence="3 4" key="1">
    <citation type="journal article" date="2019" name="Int. J. Syst. Evol. Microbiol.">
        <title>The Global Catalogue of Microorganisms (GCM) 10K type strain sequencing project: providing services to taxonomists for standard genome sequencing and annotation.</title>
        <authorList>
            <consortium name="The Broad Institute Genomics Platform"/>
            <consortium name="The Broad Institute Genome Sequencing Center for Infectious Disease"/>
            <person name="Wu L."/>
            <person name="Ma J."/>
        </authorList>
    </citation>
    <scope>NUCLEOTIDE SEQUENCE [LARGE SCALE GENOMIC DNA]</scope>
    <source>
        <strain evidence="3 4">JCM 17504</strain>
    </source>
</reference>
<organism evidence="3 4">
    <name type="scientific">Haladaptatus pallidirubidus</name>
    <dbReference type="NCBI Taxonomy" id="1008152"/>
    <lineage>
        <taxon>Archaea</taxon>
        <taxon>Methanobacteriati</taxon>
        <taxon>Methanobacteriota</taxon>
        <taxon>Stenosarchaea group</taxon>
        <taxon>Halobacteria</taxon>
        <taxon>Halobacteriales</taxon>
        <taxon>Haladaptataceae</taxon>
        <taxon>Haladaptatus</taxon>
    </lineage>
</organism>
<dbReference type="Pfam" id="PF23991">
    <property type="entry name" value="DUF7310"/>
    <property type="match status" value="1"/>
</dbReference>
<dbReference type="AlphaFoldDB" id="A0AAV3UKQ9"/>
<comment type="caution">
    <text evidence="3">The sequence shown here is derived from an EMBL/GenBank/DDBJ whole genome shotgun (WGS) entry which is preliminary data.</text>
</comment>
<feature type="region of interest" description="Disordered" evidence="1">
    <location>
        <begin position="96"/>
        <end position="151"/>
    </location>
</feature>
<dbReference type="RefSeq" id="WP_227774418.1">
    <property type="nucleotide sequence ID" value="NZ_BAABKX010000015.1"/>
</dbReference>
<evidence type="ECO:0000259" key="2">
    <source>
        <dbReference type="Pfam" id="PF23991"/>
    </source>
</evidence>
<feature type="domain" description="DUF7310" evidence="2">
    <location>
        <begin position="7"/>
        <end position="101"/>
    </location>
</feature>
<accession>A0AAV3UKQ9</accession>
<dbReference type="GeneID" id="68614610"/>